<evidence type="ECO:0000313" key="1">
    <source>
        <dbReference type="EMBL" id="KAK3704022.1"/>
    </source>
</evidence>
<comment type="caution">
    <text evidence="1">The sequence shown here is derived from an EMBL/GenBank/DDBJ whole genome shotgun (WGS) entry which is preliminary data.</text>
</comment>
<protein>
    <submittedName>
        <fullName evidence="1">Uncharacterized protein</fullName>
    </submittedName>
</protein>
<dbReference type="Proteomes" id="UP001283361">
    <property type="component" value="Unassembled WGS sequence"/>
</dbReference>
<sequence>MGDRGFINSDRSRCPGITIKPVQLNSFRKRSRGSKLSRKTLSLQTQAALPAVSTSPPPIPILVTGDAIESAFKTDT</sequence>
<proteinExistence type="predicted"/>
<dbReference type="EMBL" id="JAWDGP010007811">
    <property type="protein sequence ID" value="KAK3704022.1"/>
    <property type="molecule type" value="Genomic_DNA"/>
</dbReference>
<evidence type="ECO:0000313" key="2">
    <source>
        <dbReference type="Proteomes" id="UP001283361"/>
    </source>
</evidence>
<keyword evidence="2" id="KW-1185">Reference proteome</keyword>
<accession>A0AAE0XQM9</accession>
<gene>
    <name evidence="1" type="ORF">RRG08_055483</name>
</gene>
<organism evidence="1 2">
    <name type="scientific">Elysia crispata</name>
    <name type="common">lettuce slug</name>
    <dbReference type="NCBI Taxonomy" id="231223"/>
    <lineage>
        <taxon>Eukaryota</taxon>
        <taxon>Metazoa</taxon>
        <taxon>Spiralia</taxon>
        <taxon>Lophotrochozoa</taxon>
        <taxon>Mollusca</taxon>
        <taxon>Gastropoda</taxon>
        <taxon>Heterobranchia</taxon>
        <taxon>Euthyneura</taxon>
        <taxon>Panpulmonata</taxon>
        <taxon>Sacoglossa</taxon>
        <taxon>Placobranchoidea</taxon>
        <taxon>Plakobranchidae</taxon>
        <taxon>Elysia</taxon>
    </lineage>
</organism>
<dbReference type="AlphaFoldDB" id="A0AAE0XQM9"/>
<name>A0AAE0XQM9_9GAST</name>
<reference evidence="1" key="1">
    <citation type="journal article" date="2023" name="G3 (Bethesda)">
        <title>A reference genome for the long-term kleptoplast-retaining sea slug Elysia crispata morphotype clarki.</title>
        <authorList>
            <person name="Eastman K.E."/>
            <person name="Pendleton A.L."/>
            <person name="Shaikh M.A."/>
            <person name="Suttiyut T."/>
            <person name="Ogas R."/>
            <person name="Tomko P."/>
            <person name="Gavelis G."/>
            <person name="Widhalm J.R."/>
            <person name="Wisecaver J.H."/>
        </authorList>
    </citation>
    <scope>NUCLEOTIDE SEQUENCE</scope>
    <source>
        <strain evidence="1">ECLA1</strain>
    </source>
</reference>